<evidence type="ECO:0000256" key="1">
    <source>
        <dbReference type="SAM" id="Phobius"/>
    </source>
</evidence>
<dbReference type="InterPro" id="IPR005158">
    <property type="entry name" value="BTAD"/>
</dbReference>
<keyword evidence="1" id="KW-0472">Membrane</keyword>
<dbReference type="Pfam" id="PF03704">
    <property type="entry name" value="BTAD"/>
    <property type="match status" value="1"/>
</dbReference>
<feature type="transmembrane region" description="Helical" evidence="1">
    <location>
        <begin position="43"/>
        <end position="63"/>
    </location>
</feature>
<dbReference type="Proteomes" id="UP000315440">
    <property type="component" value="Unassembled WGS sequence"/>
</dbReference>
<dbReference type="PROSITE" id="PS51257">
    <property type="entry name" value="PROKAR_LIPOPROTEIN"/>
    <property type="match status" value="1"/>
</dbReference>
<dbReference type="AlphaFoldDB" id="A0A5C5ZUE0"/>
<evidence type="ECO:0000259" key="2">
    <source>
        <dbReference type="Pfam" id="PF03704"/>
    </source>
</evidence>
<organism evidence="3 4">
    <name type="scientific">Pseudobythopirellula maris</name>
    <dbReference type="NCBI Taxonomy" id="2527991"/>
    <lineage>
        <taxon>Bacteria</taxon>
        <taxon>Pseudomonadati</taxon>
        <taxon>Planctomycetota</taxon>
        <taxon>Planctomycetia</taxon>
        <taxon>Pirellulales</taxon>
        <taxon>Lacipirellulaceae</taxon>
        <taxon>Pseudobythopirellula</taxon>
    </lineage>
</organism>
<sequence>MGLLDKTNPRATPESVRLHAVIGGVLGFVACVAYFLIWGPEYAGWPLLTPIAALLGAALLALIEWQVDDVLDASEIIREVEVAFGMTLSDSDCENIFVVGDLHRAVLAAVRRQDEAADEEEVWRRLHAILVRELGIEPERITRSTDFHSDLGVG</sequence>
<feature type="transmembrane region" description="Helical" evidence="1">
    <location>
        <begin position="16"/>
        <end position="37"/>
    </location>
</feature>
<gene>
    <name evidence="3" type="ORF">Mal64_12580</name>
</gene>
<keyword evidence="4" id="KW-1185">Reference proteome</keyword>
<feature type="domain" description="Bacterial transcriptional activator" evidence="2">
    <location>
        <begin position="101"/>
        <end position="144"/>
    </location>
</feature>
<dbReference type="RefSeq" id="WP_146398118.1">
    <property type="nucleotide sequence ID" value="NZ_SJPQ01000001.1"/>
</dbReference>
<protein>
    <submittedName>
        <fullName evidence="3">Acyl carrier protein</fullName>
    </submittedName>
</protein>
<keyword evidence="1" id="KW-0812">Transmembrane</keyword>
<dbReference type="OrthoDB" id="7069117at2"/>
<name>A0A5C5ZUE0_9BACT</name>
<dbReference type="EMBL" id="SJPQ01000001">
    <property type="protein sequence ID" value="TWT90860.1"/>
    <property type="molecule type" value="Genomic_DNA"/>
</dbReference>
<evidence type="ECO:0000313" key="3">
    <source>
        <dbReference type="EMBL" id="TWT90860.1"/>
    </source>
</evidence>
<comment type="caution">
    <text evidence="3">The sequence shown here is derived from an EMBL/GenBank/DDBJ whole genome shotgun (WGS) entry which is preliminary data.</text>
</comment>
<proteinExistence type="predicted"/>
<accession>A0A5C5ZUE0</accession>
<evidence type="ECO:0000313" key="4">
    <source>
        <dbReference type="Proteomes" id="UP000315440"/>
    </source>
</evidence>
<reference evidence="3 4" key="1">
    <citation type="submission" date="2019-02" db="EMBL/GenBank/DDBJ databases">
        <title>Deep-cultivation of Planctomycetes and their phenomic and genomic characterization uncovers novel biology.</title>
        <authorList>
            <person name="Wiegand S."/>
            <person name="Jogler M."/>
            <person name="Boedeker C."/>
            <person name="Pinto D."/>
            <person name="Vollmers J."/>
            <person name="Rivas-Marin E."/>
            <person name="Kohn T."/>
            <person name="Peeters S.H."/>
            <person name="Heuer A."/>
            <person name="Rast P."/>
            <person name="Oberbeckmann S."/>
            <person name="Bunk B."/>
            <person name="Jeske O."/>
            <person name="Meyerdierks A."/>
            <person name="Storesund J.E."/>
            <person name="Kallscheuer N."/>
            <person name="Luecker S."/>
            <person name="Lage O.M."/>
            <person name="Pohl T."/>
            <person name="Merkel B.J."/>
            <person name="Hornburger P."/>
            <person name="Mueller R.-W."/>
            <person name="Bruemmer F."/>
            <person name="Labrenz M."/>
            <person name="Spormann A.M."/>
            <person name="Op Den Camp H."/>
            <person name="Overmann J."/>
            <person name="Amann R."/>
            <person name="Jetten M.S.M."/>
            <person name="Mascher T."/>
            <person name="Medema M.H."/>
            <person name="Devos D.P."/>
            <person name="Kaster A.-K."/>
            <person name="Ovreas L."/>
            <person name="Rohde M."/>
            <person name="Galperin M.Y."/>
            <person name="Jogler C."/>
        </authorList>
    </citation>
    <scope>NUCLEOTIDE SEQUENCE [LARGE SCALE GENOMIC DNA]</scope>
    <source>
        <strain evidence="3 4">Mal64</strain>
    </source>
</reference>
<keyword evidence="1" id="KW-1133">Transmembrane helix</keyword>